<organism evidence="2">
    <name type="scientific">Nicotiana tabacum</name>
    <name type="common">Common tobacco</name>
    <dbReference type="NCBI Taxonomy" id="4097"/>
    <lineage>
        <taxon>Eukaryota</taxon>
        <taxon>Viridiplantae</taxon>
        <taxon>Streptophyta</taxon>
        <taxon>Embryophyta</taxon>
        <taxon>Tracheophyta</taxon>
        <taxon>Spermatophyta</taxon>
        <taxon>Magnoliopsida</taxon>
        <taxon>eudicotyledons</taxon>
        <taxon>Gunneridae</taxon>
        <taxon>Pentapetalae</taxon>
        <taxon>asterids</taxon>
        <taxon>lamiids</taxon>
        <taxon>Solanales</taxon>
        <taxon>Solanaceae</taxon>
        <taxon>Nicotianoideae</taxon>
        <taxon>Nicotianeae</taxon>
        <taxon>Nicotiana</taxon>
    </lineage>
</organism>
<accession>A0A1S4CIA0</accession>
<feature type="compositionally biased region" description="Acidic residues" evidence="1">
    <location>
        <begin position="40"/>
        <end position="73"/>
    </location>
</feature>
<sequence>MANDTDEKRGENKGESGDEKESEAEDKLDELVGNYGEEEKYSEEEVDYESEGEDEEKVSESEGEDEESEEENENASGESEGSMAIGNTVIAPSKEVSGEKSTEETEPLLTPFTGDEEVIRNEDNLPMSVVGKKRKKASMKATKSVIPVRKEVAFHVRTPFTRSKRKVVDEQIIKESRGSKKPGKQVPVIEPVIELDVEDESDSTLQEKTSA</sequence>
<feature type="region of interest" description="Disordered" evidence="1">
    <location>
        <begin position="173"/>
        <end position="211"/>
    </location>
</feature>
<feature type="compositionally biased region" description="Acidic residues" evidence="1">
    <location>
        <begin position="193"/>
        <end position="202"/>
    </location>
</feature>
<reference evidence="2" key="1">
    <citation type="submission" date="2025-08" db="UniProtKB">
        <authorList>
            <consortium name="RefSeq"/>
        </authorList>
    </citation>
    <scope>IDENTIFICATION</scope>
</reference>
<dbReference type="PaxDb" id="4097-A0A1S4CIA0"/>
<dbReference type="AlphaFoldDB" id="A0A1S4CIA0"/>
<feature type="compositionally biased region" description="Basic and acidic residues" evidence="1">
    <location>
        <begin position="1"/>
        <end position="19"/>
    </location>
</feature>
<proteinExistence type="predicted"/>
<protein>
    <submittedName>
        <fullName evidence="2">Neurofilament medium polypeptide-like</fullName>
    </submittedName>
</protein>
<evidence type="ECO:0000313" key="2">
    <source>
        <dbReference type="RefSeq" id="XP_016500739.1"/>
    </source>
</evidence>
<gene>
    <name evidence="2" type="primary">LOC107819165</name>
</gene>
<evidence type="ECO:0000256" key="1">
    <source>
        <dbReference type="SAM" id="MobiDB-lite"/>
    </source>
</evidence>
<name>A0A1S4CIA0_TOBAC</name>
<dbReference type="RefSeq" id="XP_016500739.1">
    <property type="nucleotide sequence ID" value="XM_016645253.1"/>
</dbReference>
<feature type="region of interest" description="Disordered" evidence="1">
    <location>
        <begin position="1"/>
        <end position="117"/>
    </location>
</feature>
<dbReference type="KEGG" id="nta:107819165"/>